<dbReference type="SUPFAM" id="SSF55797">
    <property type="entry name" value="PR-1-like"/>
    <property type="match status" value="1"/>
</dbReference>
<sequence length="133" mass="14174">MLARINQARASSRACGATTYQAAGPVTWNARLFDAAAAHAQDMAANNYFSHVSLDGTTFSQRITAAGYAWSAVGENIAAGQTTPAEVMAAWLASPGHCANIMNAAYTEVAVACVRNDASQYKWYWAMELGHPQ</sequence>
<protein>
    <submittedName>
        <fullName evidence="2">CAP domain-containing protein</fullName>
    </submittedName>
</protein>
<proteinExistence type="predicted"/>
<dbReference type="Gene3D" id="3.40.33.10">
    <property type="entry name" value="CAP"/>
    <property type="match status" value="1"/>
</dbReference>
<gene>
    <name evidence="2" type="ORF">G3574_20550</name>
</gene>
<dbReference type="AlphaFoldDB" id="A0A6B3SS11"/>
<dbReference type="EMBL" id="JAAIVB010000070">
    <property type="protein sequence ID" value="NEX63474.1"/>
    <property type="molecule type" value="Genomic_DNA"/>
</dbReference>
<dbReference type="InterPro" id="IPR014044">
    <property type="entry name" value="CAP_dom"/>
</dbReference>
<dbReference type="CDD" id="cd05379">
    <property type="entry name" value="CAP_bacterial"/>
    <property type="match status" value="1"/>
</dbReference>
<dbReference type="Proteomes" id="UP000482155">
    <property type="component" value="Unassembled WGS sequence"/>
</dbReference>
<reference evidence="2 3" key="1">
    <citation type="submission" date="2020-02" db="EMBL/GenBank/DDBJ databases">
        <authorList>
            <person name="Kim M.K."/>
        </authorList>
    </citation>
    <scope>NUCLEOTIDE SEQUENCE [LARGE SCALE GENOMIC DNA]</scope>
    <source>
        <strain evidence="2 3">17J57-3</strain>
    </source>
</reference>
<evidence type="ECO:0000313" key="3">
    <source>
        <dbReference type="Proteomes" id="UP000482155"/>
    </source>
</evidence>
<accession>A0A6B3SS11</accession>
<evidence type="ECO:0000313" key="2">
    <source>
        <dbReference type="EMBL" id="NEX63474.1"/>
    </source>
</evidence>
<keyword evidence="3" id="KW-1185">Reference proteome</keyword>
<dbReference type="PANTHER" id="PTHR31157">
    <property type="entry name" value="SCP DOMAIN-CONTAINING PROTEIN"/>
    <property type="match status" value="1"/>
</dbReference>
<organism evidence="2 3">
    <name type="scientific">Noviherbaspirillum galbum</name>
    <dbReference type="NCBI Taxonomy" id="2709383"/>
    <lineage>
        <taxon>Bacteria</taxon>
        <taxon>Pseudomonadati</taxon>
        <taxon>Pseudomonadota</taxon>
        <taxon>Betaproteobacteria</taxon>
        <taxon>Burkholderiales</taxon>
        <taxon>Oxalobacteraceae</taxon>
        <taxon>Noviherbaspirillum</taxon>
    </lineage>
</organism>
<name>A0A6B3SS11_9BURK</name>
<dbReference type="PANTHER" id="PTHR31157:SF1">
    <property type="entry name" value="SCP DOMAIN-CONTAINING PROTEIN"/>
    <property type="match status" value="1"/>
</dbReference>
<dbReference type="InterPro" id="IPR035940">
    <property type="entry name" value="CAP_sf"/>
</dbReference>
<evidence type="ECO:0000259" key="1">
    <source>
        <dbReference type="Pfam" id="PF00188"/>
    </source>
</evidence>
<dbReference type="Pfam" id="PF00188">
    <property type="entry name" value="CAP"/>
    <property type="match status" value="1"/>
</dbReference>
<feature type="domain" description="SCP" evidence="1">
    <location>
        <begin position="2"/>
        <end position="127"/>
    </location>
</feature>
<comment type="caution">
    <text evidence="2">The sequence shown here is derived from an EMBL/GenBank/DDBJ whole genome shotgun (WGS) entry which is preliminary data.</text>
</comment>